<dbReference type="EMBL" id="JBHFEH010000012">
    <property type="protein sequence ID" value="KAL2055146.1"/>
    <property type="molecule type" value="Genomic_DNA"/>
</dbReference>
<dbReference type="Proteomes" id="UP001590951">
    <property type="component" value="Unassembled WGS sequence"/>
</dbReference>
<reference evidence="1 2" key="1">
    <citation type="submission" date="2024-09" db="EMBL/GenBank/DDBJ databases">
        <title>Rethinking Asexuality: The Enigmatic Case of Functional Sexual Genes in Lepraria (Stereocaulaceae).</title>
        <authorList>
            <person name="Doellman M."/>
            <person name="Sun Y."/>
            <person name="Barcenas-Pena A."/>
            <person name="Lumbsch H.T."/>
            <person name="Grewe F."/>
        </authorList>
    </citation>
    <scope>NUCLEOTIDE SEQUENCE [LARGE SCALE GENOMIC DNA]</scope>
    <source>
        <strain evidence="1 2">Grewe 0041</strain>
    </source>
</reference>
<sequence>MNGSIVRQQNYLTGQKTPYARTGRRLFRSTITAASGDSKMETRPVSFSVHCLSDLRPMIDAIKRRWRGRNITNHSAVRGGVEIGGNATINMPD</sequence>
<evidence type="ECO:0000313" key="1">
    <source>
        <dbReference type="EMBL" id="KAL2055146.1"/>
    </source>
</evidence>
<evidence type="ECO:0000313" key="2">
    <source>
        <dbReference type="Proteomes" id="UP001590951"/>
    </source>
</evidence>
<organism evidence="1 2">
    <name type="scientific">Lepraria finkii</name>
    <dbReference type="NCBI Taxonomy" id="1340010"/>
    <lineage>
        <taxon>Eukaryota</taxon>
        <taxon>Fungi</taxon>
        <taxon>Dikarya</taxon>
        <taxon>Ascomycota</taxon>
        <taxon>Pezizomycotina</taxon>
        <taxon>Lecanoromycetes</taxon>
        <taxon>OSLEUM clade</taxon>
        <taxon>Lecanoromycetidae</taxon>
        <taxon>Lecanorales</taxon>
        <taxon>Lecanorineae</taxon>
        <taxon>Stereocaulaceae</taxon>
        <taxon>Lepraria</taxon>
    </lineage>
</organism>
<accession>A0ABR4BDN9</accession>
<comment type="caution">
    <text evidence="1">The sequence shown here is derived from an EMBL/GenBank/DDBJ whole genome shotgun (WGS) entry which is preliminary data.</text>
</comment>
<proteinExistence type="predicted"/>
<protein>
    <submittedName>
        <fullName evidence="1">Uncharacterized protein</fullName>
    </submittedName>
</protein>
<gene>
    <name evidence="1" type="ORF">ABVK25_004484</name>
</gene>
<keyword evidence="2" id="KW-1185">Reference proteome</keyword>
<name>A0ABR4BDN9_9LECA</name>